<dbReference type="SUPFAM" id="SSF52540">
    <property type="entry name" value="P-loop containing nucleoside triphosphate hydrolases"/>
    <property type="match status" value="1"/>
</dbReference>
<protein>
    <submittedName>
        <fullName evidence="6">ABC-2 type transport system ATP-binding protein</fullName>
    </submittedName>
</protein>
<dbReference type="CDD" id="cd03230">
    <property type="entry name" value="ABC_DR_subfamily_A"/>
    <property type="match status" value="1"/>
</dbReference>
<keyword evidence="4 6" id="KW-0067">ATP-binding</keyword>
<name>A0A1H6T5C9_9DEIO</name>
<evidence type="ECO:0000256" key="1">
    <source>
        <dbReference type="ARBA" id="ARBA00005417"/>
    </source>
</evidence>
<organism evidence="6 7">
    <name type="scientific">Deinococcus reticulitermitis</name>
    <dbReference type="NCBI Taxonomy" id="856736"/>
    <lineage>
        <taxon>Bacteria</taxon>
        <taxon>Thermotogati</taxon>
        <taxon>Deinococcota</taxon>
        <taxon>Deinococci</taxon>
        <taxon>Deinococcales</taxon>
        <taxon>Deinococcaceae</taxon>
        <taxon>Deinococcus</taxon>
    </lineage>
</organism>
<evidence type="ECO:0000256" key="4">
    <source>
        <dbReference type="ARBA" id="ARBA00022840"/>
    </source>
</evidence>
<proteinExistence type="inferred from homology"/>
<keyword evidence="2" id="KW-0813">Transport</keyword>
<gene>
    <name evidence="6" type="ORF">SAMN04488058_101404</name>
</gene>
<evidence type="ECO:0000256" key="2">
    <source>
        <dbReference type="ARBA" id="ARBA00022448"/>
    </source>
</evidence>
<evidence type="ECO:0000259" key="5">
    <source>
        <dbReference type="PROSITE" id="PS50893"/>
    </source>
</evidence>
<accession>A0A1H6T5C9</accession>
<dbReference type="PANTHER" id="PTHR43335:SF4">
    <property type="entry name" value="ABC TRANSPORTER, ATP-BINDING PROTEIN"/>
    <property type="match status" value="1"/>
</dbReference>
<evidence type="ECO:0000313" key="6">
    <source>
        <dbReference type="EMBL" id="SEI70982.1"/>
    </source>
</evidence>
<sequence length="301" mass="32970">MGNALELHDLKKAYRGQGVLRGATLSIPEGRLALYLGANGAGKTTTMRLVAGLERADAGSVTLLGGPPRPELRHQLALTLEEPRFYPWLSGLDNLRVVAGYRQIRGADRWARESLRRVGLDAAAHRPFRSYSLGMRQRLYLASSLVPELRLLLLDEPTNGLDVEGREAIWDTLTELRDGGVSLLVSTHQILDAERYAEHLAVLHDGRISFCGPYAELAAQRRLMVETPNPEAAQAALAQHGLRAEPGRQRGQLLAVDLAGRPAQQVLGLLSSAGVPVGTSRPEDLEELYWRLKNVDASRMA</sequence>
<dbReference type="RefSeq" id="WP_092262882.1">
    <property type="nucleotide sequence ID" value="NZ_FNZA01000001.1"/>
</dbReference>
<dbReference type="InterPro" id="IPR027417">
    <property type="entry name" value="P-loop_NTPase"/>
</dbReference>
<evidence type="ECO:0000256" key="3">
    <source>
        <dbReference type="ARBA" id="ARBA00022741"/>
    </source>
</evidence>
<evidence type="ECO:0000313" key="7">
    <source>
        <dbReference type="Proteomes" id="UP000199223"/>
    </source>
</evidence>
<dbReference type="GO" id="GO:0005524">
    <property type="term" value="F:ATP binding"/>
    <property type="evidence" value="ECO:0007669"/>
    <property type="project" value="UniProtKB-KW"/>
</dbReference>
<reference evidence="7" key="1">
    <citation type="submission" date="2016-10" db="EMBL/GenBank/DDBJ databases">
        <authorList>
            <person name="Varghese N."/>
            <person name="Submissions S."/>
        </authorList>
    </citation>
    <scope>NUCLEOTIDE SEQUENCE [LARGE SCALE GENOMIC DNA]</scope>
    <source>
        <strain evidence="7">CGMCC 1.10218</strain>
    </source>
</reference>
<dbReference type="Pfam" id="PF00005">
    <property type="entry name" value="ABC_tran"/>
    <property type="match status" value="1"/>
</dbReference>
<dbReference type="AlphaFoldDB" id="A0A1H6T5C9"/>
<dbReference type="SMART" id="SM00382">
    <property type="entry name" value="AAA"/>
    <property type="match status" value="1"/>
</dbReference>
<dbReference type="PANTHER" id="PTHR43335">
    <property type="entry name" value="ABC TRANSPORTER, ATP-BINDING PROTEIN"/>
    <property type="match status" value="1"/>
</dbReference>
<feature type="domain" description="ABC transporter" evidence="5">
    <location>
        <begin position="5"/>
        <end position="230"/>
    </location>
</feature>
<comment type="similarity">
    <text evidence="1">Belongs to the ABC transporter superfamily.</text>
</comment>
<dbReference type="STRING" id="856736.SAMN04488058_101404"/>
<dbReference type="EMBL" id="FNZA01000001">
    <property type="protein sequence ID" value="SEI70982.1"/>
    <property type="molecule type" value="Genomic_DNA"/>
</dbReference>
<dbReference type="OrthoDB" id="9804819at2"/>
<dbReference type="InterPro" id="IPR003439">
    <property type="entry name" value="ABC_transporter-like_ATP-bd"/>
</dbReference>
<keyword evidence="3" id="KW-0547">Nucleotide-binding</keyword>
<dbReference type="PROSITE" id="PS50893">
    <property type="entry name" value="ABC_TRANSPORTER_2"/>
    <property type="match status" value="1"/>
</dbReference>
<keyword evidence="7" id="KW-1185">Reference proteome</keyword>
<dbReference type="InterPro" id="IPR003593">
    <property type="entry name" value="AAA+_ATPase"/>
</dbReference>
<dbReference type="Proteomes" id="UP000199223">
    <property type="component" value="Unassembled WGS sequence"/>
</dbReference>
<dbReference type="GO" id="GO:0016887">
    <property type="term" value="F:ATP hydrolysis activity"/>
    <property type="evidence" value="ECO:0007669"/>
    <property type="project" value="InterPro"/>
</dbReference>
<dbReference type="Gene3D" id="3.40.50.300">
    <property type="entry name" value="P-loop containing nucleotide triphosphate hydrolases"/>
    <property type="match status" value="1"/>
</dbReference>